<dbReference type="PIRSF" id="PIRSF002811">
    <property type="entry name" value="DnaG"/>
    <property type="match status" value="1"/>
</dbReference>
<feature type="domain" description="Toprim" evidence="15">
    <location>
        <begin position="252"/>
        <end position="335"/>
    </location>
</feature>
<comment type="similarity">
    <text evidence="12">Belongs to the DnaG primase family.</text>
</comment>
<dbReference type="InterPro" id="IPR002694">
    <property type="entry name" value="Znf_CHC2"/>
</dbReference>
<evidence type="ECO:0000256" key="10">
    <source>
        <dbReference type="ARBA" id="ARBA00023125"/>
    </source>
</evidence>
<feature type="region of interest" description="Disordered" evidence="14">
    <location>
        <begin position="428"/>
        <end position="466"/>
    </location>
</feature>
<comment type="domain">
    <text evidence="12">Contains an N-terminal zinc-binding domain, a central core domain that contains the primase activity, and a C-terminal DnaB-binding domain.</text>
</comment>
<dbReference type="GO" id="GO:0003677">
    <property type="term" value="F:DNA binding"/>
    <property type="evidence" value="ECO:0007669"/>
    <property type="project" value="UniProtKB-KW"/>
</dbReference>
<dbReference type="EC" id="2.7.7.101" evidence="12"/>
<organism evidence="16 17">
    <name type="scientific">Collinsella aerofaciens</name>
    <dbReference type="NCBI Taxonomy" id="74426"/>
    <lineage>
        <taxon>Bacteria</taxon>
        <taxon>Bacillati</taxon>
        <taxon>Actinomycetota</taxon>
        <taxon>Coriobacteriia</taxon>
        <taxon>Coriobacteriales</taxon>
        <taxon>Coriobacteriaceae</taxon>
        <taxon>Collinsella</taxon>
    </lineage>
</organism>
<dbReference type="Gene3D" id="3.90.980.10">
    <property type="entry name" value="DNA primase, catalytic core, N-terminal domain"/>
    <property type="match status" value="1"/>
</dbReference>
<dbReference type="AlphaFoldDB" id="A0A5K1INP1"/>
<dbReference type="GO" id="GO:0008270">
    <property type="term" value="F:zinc ion binding"/>
    <property type="evidence" value="ECO:0007669"/>
    <property type="project" value="UniProtKB-UniRule"/>
</dbReference>
<dbReference type="GO" id="GO:0005737">
    <property type="term" value="C:cytoplasm"/>
    <property type="evidence" value="ECO:0007669"/>
    <property type="project" value="TreeGrafter"/>
</dbReference>
<keyword evidence="2 12" id="KW-0639">Primosome</keyword>
<reference evidence="16 17" key="1">
    <citation type="submission" date="2019-10" db="EMBL/GenBank/DDBJ databases">
        <authorList>
            <person name="Wolf R A."/>
        </authorList>
    </citation>
    <scope>NUCLEOTIDE SEQUENCE [LARGE SCALE GENOMIC DNA]</scope>
    <source>
        <strain evidence="16">Collinsella_aerofaciens_AK_138A</strain>
    </source>
</reference>
<proteinExistence type="inferred from homology"/>
<keyword evidence="1 12" id="KW-0240">DNA-directed RNA polymerase</keyword>
<dbReference type="InterPro" id="IPR036977">
    <property type="entry name" value="DNA_primase_Znf_CHC2"/>
</dbReference>
<dbReference type="InterPro" id="IPR006295">
    <property type="entry name" value="DNA_primase_DnaG"/>
</dbReference>
<evidence type="ECO:0000256" key="4">
    <source>
        <dbReference type="ARBA" id="ARBA00022695"/>
    </source>
</evidence>
<dbReference type="InterPro" id="IPR006171">
    <property type="entry name" value="TOPRIM_dom"/>
</dbReference>
<dbReference type="Pfam" id="PF08275">
    <property type="entry name" value="DNAG_N"/>
    <property type="match status" value="1"/>
</dbReference>
<dbReference type="SUPFAM" id="SSF56731">
    <property type="entry name" value="DNA primase core"/>
    <property type="match status" value="1"/>
</dbReference>
<keyword evidence="8 12" id="KW-0862">Zinc</keyword>
<dbReference type="SMART" id="SM00400">
    <property type="entry name" value="ZnF_CHCC"/>
    <property type="match status" value="1"/>
</dbReference>
<evidence type="ECO:0000256" key="1">
    <source>
        <dbReference type="ARBA" id="ARBA00022478"/>
    </source>
</evidence>
<keyword evidence="3 12" id="KW-0808">Transferase</keyword>
<keyword evidence="10 12" id="KW-0238">DNA-binding</keyword>
<dbReference type="CDD" id="cd03364">
    <property type="entry name" value="TOPRIM_DnaG_primases"/>
    <property type="match status" value="1"/>
</dbReference>
<dbReference type="PROSITE" id="PS50880">
    <property type="entry name" value="TOPRIM"/>
    <property type="match status" value="1"/>
</dbReference>
<evidence type="ECO:0000256" key="12">
    <source>
        <dbReference type="HAMAP-Rule" id="MF_00974"/>
    </source>
</evidence>
<dbReference type="PANTHER" id="PTHR30313">
    <property type="entry name" value="DNA PRIMASE"/>
    <property type="match status" value="1"/>
</dbReference>
<dbReference type="Pfam" id="PF13155">
    <property type="entry name" value="Toprim_2"/>
    <property type="match status" value="1"/>
</dbReference>
<dbReference type="HAMAP" id="MF_00974">
    <property type="entry name" value="DNA_primase_DnaG"/>
    <property type="match status" value="1"/>
</dbReference>
<dbReference type="EMBL" id="CABWIH010000027">
    <property type="protein sequence ID" value="VWL89935.1"/>
    <property type="molecule type" value="Genomic_DNA"/>
</dbReference>
<keyword evidence="9" id="KW-0460">Magnesium</keyword>
<feature type="compositionally biased region" description="Gly residues" evidence="14">
    <location>
        <begin position="453"/>
        <end position="464"/>
    </location>
</feature>
<evidence type="ECO:0000256" key="9">
    <source>
        <dbReference type="ARBA" id="ARBA00022842"/>
    </source>
</evidence>
<dbReference type="Gene3D" id="3.90.580.10">
    <property type="entry name" value="Zinc finger, CHC2-type domain"/>
    <property type="match status" value="1"/>
</dbReference>
<accession>A0A5K1INP1</accession>
<keyword evidence="11 12" id="KW-0804">Transcription</keyword>
<dbReference type="FunFam" id="3.90.580.10:FF:000001">
    <property type="entry name" value="DNA primase"/>
    <property type="match status" value="1"/>
</dbReference>
<evidence type="ECO:0000256" key="14">
    <source>
        <dbReference type="SAM" id="MobiDB-lite"/>
    </source>
</evidence>
<keyword evidence="4 12" id="KW-0548">Nucleotidyltransferase</keyword>
<evidence type="ECO:0000256" key="6">
    <source>
        <dbReference type="ARBA" id="ARBA00022723"/>
    </source>
</evidence>
<comment type="cofactor">
    <cofactor evidence="12 13">
        <name>Zn(2+)</name>
        <dbReference type="ChEBI" id="CHEBI:29105"/>
    </cofactor>
    <text evidence="12 13">Binds 1 zinc ion per monomer.</text>
</comment>
<dbReference type="InterPro" id="IPR037068">
    <property type="entry name" value="DNA_primase_core_N_sf"/>
</dbReference>
<dbReference type="FunFam" id="3.40.1360.10:FF:000002">
    <property type="entry name" value="DNA primase"/>
    <property type="match status" value="1"/>
</dbReference>
<dbReference type="Pfam" id="PF01807">
    <property type="entry name" value="Zn_ribbon_DnaG"/>
    <property type="match status" value="1"/>
</dbReference>
<feature type="compositionally biased region" description="Basic and acidic residues" evidence="14">
    <location>
        <begin position="428"/>
        <end position="448"/>
    </location>
</feature>
<comment type="catalytic activity">
    <reaction evidence="12">
        <text>ssDNA + n NTP = ssDNA/pppN(pN)n-1 hybrid + (n-1) diphosphate.</text>
        <dbReference type="EC" id="2.7.7.101"/>
    </reaction>
</comment>
<dbReference type="InterPro" id="IPR034151">
    <property type="entry name" value="TOPRIM_DnaG_bac"/>
</dbReference>
<dbReference type="InterPro" id="IPR050219">
    <property type="entry name" value="DnaG_primase"/>
</dbReference>
<gene>
    <name evidence="12 16" type="primary">dnaG</name>
    <name evidence="16" type="ORF">LMKDKBCB_01144</name>
</gene>
<evidence type="ECO:0000259" key="15">
    <source>
        <dbReference type="PROSITE" id="PS50880"/>
    </source>
</evidence>
<comment type="subunit">
    <text evidence="12">Monomer. Interacts with DnaB.</text>
</comment>
<evidence type="ECO:0000256" key="2">
    <source>
        <dbReference type="ARBA" id="ARBA00022515"/>
    </source>
</evidence>
<dbReference type="SMART" id="SM00493">
    <property type="entry name" value="TOPRIM"/>
    <property type="match status" value="1"/>
</dbReference>
<comment type="function">
    <text evidence="12">RNA polymerase that catalyzes the synthesis of short RNA molecules used as primers for DNA polymerase during DNA replication.</text>
</comment>
<dbReference type="GO" id="GO:0000428">
    <property type="term" value="C:DNA-directed RNA polymerase complex"/>
    <property type="evidence" value="ECO:0007669"/>
    <property type="project" value="UniProtKB-KW"/>
</dbReference>
<dbReference type="InterPro" id="IPR013264">
    <property type="entry name" value="DNAG_N"/>
</dbReference>
<dbReference type="InterPro" id="IPR019475">
    <property type="entry name" value="DNA_primase_DnaB-bd"/>
</dbReference>
<dbReference type="SUPFAM" id="SSF57783">
    <property type="entry name" value="Zinc beta-ribbon"/>
    <property type="match status" value="1"/>
</dbReference>
<evidence type="ECO:0000256" key="7">
    <source>
        <dbReference type="ARBA" id="ARBA00022771"/>
    </source>
</evidence>
<name>A0A5K1INP1_9ACTN</name>
<dbReference type="PANTHER" id="PTHR30313:SF2">
    <property type="entry name" value="DNA PRIMASE"/>
    <property type="match status" value="1"/>
</dbReference>
<evidence type="ECO:0000256" key="5">
    <source>
        <dbReference type="ARBA" id="ARBA00022705"/>
    </source>
</evidence>
<protein>
    <recommendedName>
        <fullName evidence="12">DNA primase</fullName>
        <ecNumber evidence="12">2.7.7.101</ecNumber>
    </recommendedName>
</protein>
<keyword evidence="7 12" id="KW-0863">Zinc-finger</keyword>
<sequence length="713" mass="78354">MISDEEKDQVRAASDLVAIVQETVELKPRGHEFWGCCPFHGEKTPSFHIIPATQVWHCFGCGEGGDVFTYIMKRENLSFPESIRYLADRAGIELHDTGAQRDRGTKRARIYDLCAETAQFYHTMLMRGKDSRPREYFASRGMGGDVCRRYCLGFAPGRNALVSHLSQAGFTPQEMIDANVAVSRGRGQLADRFYDRVMFPIFDEQGHNIAFGGRIMGDGQPKYLNTAETSVFHKKRNLYGFNWAKEFIVAQDTAIVVEGYTDCIACWEAGIKNVVATLGTALTEHHVKTLTRFAKRIVYMFDGDAAGQKAARRAIQFIEQDSMDLRCVVLPDGNDPMEFITAHGGEALQARIDAAEPLLDFVYRSLQESSDITTPGGRAKALEDALTLIYPLRDSYMIDTYFIQIADLLGLDLETVRASSGRVFRDVAKREDAERRREQSYERQRAQAERAGGSQGRSSGGGAAGARSAVRGAARGAWAAGATPPVSAPVEEDPYDYVPLDAYGAVPVEVDEDLPPIDVPAGMESAAPAADSSGATAAPSMPIVLTDLERKSLAGERELLTMLTSYPDLFRTYADRICSIEWVDPRHESIAWAVLATPPGTDPAACMDAARSVCPEAATLVSAGRISATSKHPTETNIVFMLDTLELYTIKRRMRAAQAKLRQDRSLDDEARRVLTMQAMQDSQRQRELQKSIGGVADPFNLIGLETAGAGQA</sequence>
<dbReference type="Pfam" id="PF10410">
    <property type="entry name" value="DnaB_bind"/>
    <property type="match status" value="1"/>
</dbReference>
<evidence type="ECO:0000256" key="13">
    <source>
        <dbReference type="PIRSR" id="PIRSR002811-1"/>
    </source>
</evidence>
<evidence type="ECO:0000256" key="11">
    <source>
        <dbReference type="ARBA" id="ARBA00023163"/>
    </source>
</evidence>
<evidence type="ECO:0000313" key="17">
    <source>
        <dbReference type="Proteomes" id="UP000330807"/>
    </source>
</evidence>
<dbReference type="GO" id="GO:1990077">
    <property type="term" value="C:primosome complex"/>
    <property type="evidence" value="ECO:0007669"/>
    <property type="project" value="UniProtKB-KW"/>
</dbReference>
<dbReference type="NCBIfam" id="TIGR01391">
    <property type="entry name" value="dnaG"/>
    <property type="match status" value="1"/>
</dbReference>
<evidence type="ECO:0000256" key="8">
    <source>
        <dbReference type="ARBA" id="ARBA00022833"/>
    </source>
</evidence>
<dbReference type="GO" id="GO:0003899">
    <property type="term" value="F:DNA-directed RNA polymerase activity"/>
    <property type="evidence" value="ECO:0007669"/>
    <property type="project" value="UniProtKB-UniRule"/>
</dbReference>
<evidence type="ECO:0000256" key="3">
    <source>
        <dbReference type="ARBA" id="ARBA00022679"/>
    </source>
</evidence>
<keyword evidence="6 12" id="KW-0479">Metal-binding</keyword>
<dbReference type="Gene3D" id="3.40.1360.10">
    <property type="match status" value="1"/>
</dbReference>
<feature type="zinc finger region" description="CHC2-type" evidence="12 13">
    <location>
        <begin position="37"/>
        <end position="61"/>
    </location>
</feature>
<dbReference type="Proteomes" id="UP000330807">
    <property type="component" value="Unassembled WGS sequence"/>
</dbReference>
<dbReference type="RefSeq" id="WP_156062906.1">
    <property type="nucleotide sequence ID" value="NZ_CABWIH010000027.1"/>
</dbReference>
<evidence type="ECO:0000313" key="16">
    <source>
        <dbReference type="EMBL" id="VWL89935.1"/>
    </source>
</evidence>
<keyword evidence="5 12" id="KW-0235">DNA replication</keyword>
<dbReference type="InterPro" id="IPR030846">
    <property type="entry name" value="DnaG_bac"/>
</dbReference>
<dbReference type="GO" id="GO:0006269">
    <property type="term" value="P:DNA replication, synthesis of primer"/>
    <property type="evidence" value="ECO:0007669"/>
    <property type="project" value="UniProtKB-UniRule"/>
</dbReference>